<comment type="similarity">
    <text evidence="2 11">Belongs to the ENDOU family.</text>
</comment>
<feature type="compositionally biased region" description="Polar residues" evidence="12">
    <location>
        <begin position="74"/>
        <end position="104"/>
    </location>
</feature>
<keyword evidence="5 11" id="KW-0479">Metal-binding</keyword>
<dbReference type="GO" id="GO:0046872">
    <property type="term" value="F:metal ion binding"/>
    <property type="evidence" value="ECO:0007669"/>
    <property type="project" value="UniProtKB-UniRule"/>
</dbReference>
<dbReference type="InterPro" id="IPR018998">
    <property type="entry name" value="EndoU_C"/>
</dbReference>
<dbReference type="OrthoDB" id="430326at2759"/>
<keyword evidence="8 11" id="KW-0694">RNA-binding</keyword>
<dbReference type="PANTHER" id="PTHR12439">
    <property type="entry name" value="PLACENTAL PROTEIN 11-RELATED"/>
    <property type="match status" value="1"/>
</dbReference>
<evidence type="ECO:0000313" key="15">
    <source>
        <dbReference type="Proteomes" id="UP000494165"/>
    </source>
</evidence>
<gene>
    <name evidence="14" type="ORF">CLODIP_2_CD14683</name>
</gene>
<dbReference type="InterPro" id="IPR037227">
    <property type="entry name" value="EndoU-like"/>
</dbReference>
<dbReference type="EMBL" id="CADEPI010000049">
    <property type="protein sequence ID" value="CAB3369925.1"/>
    <property type="molecule type" value="Genomic_DNA"/>
</dbReference>
<comment type="subunit">
    <text evidence="3 11">Monomer.</text>
</comment>
<sequence length="390" mass="42445">MSRALLNCLFALILSATALGQEVTHNKQSPTRSYAQAANNNQPQAPAAASPAGASDAKPSPTPFSYAQAARAPSGTTTPSPRSYAQASQNGPSNTATRIQQGTNPPRVYQPRGQATSAPGVSNVSDDDLRSFSDELLRSDSNNAASLVRANWQGRTHGSNTADVASQPLLVLQARALQLSTTSKLKHLYDNYVPDVGQAEVVTAYERDEDRALLDAIMATQVMAKTKKFLVDKGLIENAAGSLKNKLNTLWFTMFPRLGGQSPIGSSAFEHVFLAEIRKGEISGFHNWLYFAHEENTGKMNYLGYIRHVDLAGRGSVVKHHFTWNNVTKPVGSMFIGTSPELEMALYTVCFLTRPDNKCPVRLGGEPFFIKTHSFTYRGNKYIGSAYPEI</sequence>
<feature type="compositionally biased region" description="Low complexity" evidence="12">
    <location>
        <begin position="35"/>
        <end position="59"/>
    </location>
</feature>
<evidence type="ECO:0000256" key="7">
    <source>
        <dbReference type="ARBA" id="ARBA00022801"/>
    </source>
</evidence>
<evidence type="ECO:0000256" key="12">
    <source>
        <dbReference type="SAM" id="MobiDB-lite"/>
    </source>
</evidence>
<dbReference type="SUPFAM" id="SSF142877">
    <property type="entry name" value="EndoU-like"/>
    <property type="match status" value="1"/>
</dbReference>
<keyword evidence="11" id="KW-0732">Signal</keyword>
<evidence type="ECO:0000256" key="3">
    <source>
        <dbReference type="ARBA" id="ARBA00011245"/>
    </source>
</evidence>
<protein>
    <recommendedName>
        <fullName evidence="13">EndoU domain-containing protein</fullName>
    </recommendedName>
</protein>
<evidence type="ECO:0000256" key="11">
    <source>
        <dbReference type="RuleBase" id="RU367085"/>
    </source>
</evidence>
<evidence type="ECO:0000256" key="9">
    <source>
        <dbReference type="ARBA" id="ARBA00023211"/>
    </source>
</evidence>
<organism evidence="14 15">
    <name type="scientific">Cloeon dipterum</name>
    <dbReference type="NCBI Taxonomy" id="197152"/>
    <lineage>
        <taxon>Eukaryota</taxon>
        <taxon>Metazoa</taxon>
        <taxon>Ecdysozoa</taxon>
        <taxon>Arthropoda</taxon>
        <taxon>Hexapoda</taxon>
        <taxon>Insecta</taxon>
        <taxon>Pterygota</taxon>
        <taxon>Palaeoptera</taxon>
        <taxon>Ephemeroptera</taxon>
        <taxon>Pisciforma</taxon>
        <taxon>Baetidae</taxon>
        <taxon>Cloeon</taxon>
    </lineage>
</organism>
<evidence type="ECO:0000256" key="5">
    <source>
        <dbReference type="ARBA" id="ARBA00022723"/>
    </source>
</evidence>
<feature type="compositionally biased region" description="Polar residues" evidence="12">
    <location>
        <begin position="113"/>
        <end position="124"/>
    </location>
</feature>
<name>A0A8S1CQ32_9INSE</name>
<comment type="caution">
    <text evidence="14">The sequence shown here is derived from an EMBL/GenBank/DDBJ whole genome shotgun (WGS) entry which is preliminary data.</text>
</comment>
<evidence type="ECO:0000256" key="6">
    <source>
        <dbReference type="ARBA" id="ARBA00022759"/>
    </source>
</evidence>
<keyword evidence="10" id="KW-0456">Lyase</keyword>
<dbReference type="CDD" id="cd21159">
    <property type="entry name" value="XendoU"/>
    <property type="match status" value="1"/>
</dbReference>
<keyword evidence="7 11" id="KW-0378">Hydrolase</keyword>
<accession>A0A8S1CQ32</accession>
<evidence type="ECO:0000256" key="10">
    <source>
        <dbReference type="ARBA" id="ARBA00023239"/>
    </source>
</evidence>
<evidence type="ECO:0000256" key="1">
    <source>
        <dbReference type="ARBA" id="ARBA00001936"/>
    </source>
</evidence>
<evidence type="ECO:0000313" key="14">
    <source>
        <dbReference type="EMBL" id="CAB3369925.1"/>
    </source>
</evidence>
<dbReference type="Pfam" id="PF09412">
    <property type="entry name" value="XendoU"/>
    <property type="match status" value="1"/>
</dbReference>
<dbReference type="GO" id="GO:0016829">
    <property type="term" value="F:lyase activity"/>
    <property type="evidence" value="ECO:0007669"/>
    <property type="project" value="UniProtKB-KW"/>
</dbReference>
<feature type="signal peptide" evidence="11">
    <location>
        <begin position="1"/>
        <end position="20"/>
    </location>
</feature>
<dbReference type="Proteomes" id="UP000494165">
    <property type="component" value="Unassembled WGS sequence"/>
</dbReference>
<dbReference type="GO" id="GO:0016787">
    <property type="term" value="F:hydrolase activity"/>
    <property type="evidence" value="ECO:0007669"/>
    <property type="project" value="UniProtKB-KW"/>
</dbReference>
<feature type="domain" description="EndoU" evidence="13">
    <location>
        <begin position="125"/>
        <end position="390"/>
    </location>
</feature>
<evidence type="ECO:0000256" key="8">
    <source>
        <dbReference type="ARBA" id="ARBA00022884"/>
    </source>
</evidence>
<dbReference type="GO" id="GO:0003723">
    <property type="term" value="F:RNA binding"/>
    <property type="evidence" value="ECO:0007669"/>
    <property type="project" value="UniProtKB-UniRule"/>
</dbReference>
<proteinExistence type="inferred from homology"/>
<keyword evidence="9 11" id="KW-0464">Manganese</keyword>
<feature type="chain" id="PRO_5035968054" description="EndoU domain-containing protein" evidence="11">
    <location>
        <begin position="21"/>
        <end position="390"/>
    </location>
</feature>
<dbReference type="PROSITE" id="PS51959">
    <property type="entry name" value="ENDOU"/>
    <property type="match status" value="1"/>
</dbReference>
<dbReference type="InterPro" id="IPR039787">
    <property type="entry name" value="ENDOU"/>
</dbReference>
<dbReference type="PANTHER" id="PTHR12439:SF42">
    <property type="entry name" value="ENDORIBONUCLEASE-RELATED"/>
    <property type="match status" value="1"/>
</dbReference>
<feature type="region of interest" description="Disordered" evidence="12">
    <location>
        <begin position="27"/>
        <end position="127"/>
    </location>
</feature>
<dbReference type="AlphaFoldDB" id="A0A8S1CQ32"/>
<evidence type="ECO:0000259" key="13">
    <source>
        <dbReference type="PROSITE" id="PS51959"/>
    </source>
</evidence>
<keyword evidence="4 11" id="KW-0540">Nuclease</keyword>
<reference evidence="14 15" key="1">
    <citation type="submission" date="2020-04" db="EMBL/GenBank/DDBJ databases">
        <authorList>
            <person name="Alioto T."/>
            <person name="Alioto T."/>
            <person name="Gomez Garrido J."/>
        </authorList>
    </citation>
    <scope>NUCLEOTIDE SEQUENCE [LARGE SCALE GENOMIC DNA]</scope>
</reference>
<keyword evidence="6 11" id="KW-0255">Endonuclease</keyword>
<comment type="cofactor">
    <cofactor evidence="1 11">
        <name>Mn(2+)</name>
        <dbReference type="ChEBI" id="CHEBI:29035"/>
    </cofactor>
</comment>
<dbReference type="GO" id="GO:0004521">
    <property type="term" value="F:RNA endonuclease activity"/>
    <property type="evidence" value="ECO:0007669"/>
    <property type="project" value="UniProtKB-UniRule"/>
</dbReference>
<keyword evidence="15" id="KW-1185">Reference proteome</keyword>
<evidence type="ECO:0000256" key="2">
    <source>
        <dbReference type="ARBA" id="ARBA00010168"/>
    </source>
</evidence>
<evidence type="ECO:0000256" key="4">
    <source>
        <dbReference type="ARBA" id="ARBA00022722"/>
    </source>
</evidence>